<evidence type="ECO:0000256" key="4">
    <source>
        <dbReference type="ARBA" id="ARBA00022989"/>
    </source>
</evidence>
<keyword evidence="6" id="KW-0175">Coiled coil</keyword>
<keyword evidence="3 8" id="KW-0812">Transmembrane</keyword>
<evidence type="ECO:0000256" key="5">
    <source>
        <dbReference type="ARBA" id="ARBA00023136"/>
    </source>
</evidence>
<feature type="transmembrane region" description="Helical" evidence="8">
    <location>
        <begin position="159"/>
        <end position="178"/>
    </location>
</feature>
<sequence>MEHGTVEECLEEWDSLTEEYKALEAVHKEYLDRLQEVNKLQAKCLKNINHQRYRLGIINKSTKRFSSSANDPEVQIKAQDLSKDLIRRKAQLYQMENFLPRENDVYLKVILGSVNVSILNKNDRFKYKDEYEKFKLVLNAISMAIAVTSLFFQNRILDLVFMFMLVWYYCTLTIRESILRVNGSRIKGWYRAHHFISCVLSGILLVWPVGEVYHMFRMQFNIFNVYISSVQYLQFMYQRGCLYRLKALGERRDMDITIEGFHSWMWKGLTFLLPFLYVGYVFEFYNAYALYQLSLHPEATWQVWALSVLFLVLAVGNTITTSLVIRQKIKEDWKLKYRFTRLDKHVWTHKSRSRAVSLSAADAGDRGRTKDQLGSRDSAESLASTQSEEGPSETAKKDD</sequence>
<comment type="subcellular location">
    <subcellularLocation>
        <location evidence="1">Membrane</location>
        <topology evidence="1">Multi-pass membrane protein</topology>
    </subcellularLocation>
</comment>
<evidence type="ECO:0000313" key="10">
    <source>
        <dbReference type="Proteomes" id="UP000440578"/>
    </source>
</evidence>
<keyword evidence="10" id="KW-1185">Reference proteome</keyword>
<feature type="transmembrane region" description="Helical" evidence="8">
    <location>
        <begin position="264"/>
        <end position="282"/>
    </location>
</feature>
<evidence type="ECO:0000313" key="9">
    <source>
        <dbReference type="EMBL" id="KAF0287612.1"/>
    </source>
</evidence>
<keyword evidence="4 8" id="KW-1133">Transmembrane helix</keyword>
<comment type="similarity">
    <text evidence="2">Belongs to the TMEM120 family.</text>
</comment>
<gene>
    <name evidence="9" type="ORF">FJT64_013999</name>
</gene>
<feature type="transmembrane region" description="Helical" evidence="8">
    <location>
        <begin position="190"/>
        <end position="210"/>
    </location>
</feature>
<evidence type="ECO:0000256" key="1">
    <source>
        <dbReference type="ARBA" id="ARBA00004141"/>
    </source>
</evidence>
<feature type="compositionally biased region" description="Basic and acidic residues" evidence="7">
    <location>
        <begin position="363"/>
        <end position="379"/>
    </location>
</feature>
<dbReference type="EMBL" id="VIIS01002179">
    <property type="protein sequence ID" value="KAF0287612.1"/>
    <property type="molecule type" value="Genomic_DNA"/>
</dbReference>
<name>A0A6A4VB93_AMPAM</name>
<evidence type="ECO:0000256" key="7">
    <source>
        <dbReference type="SAM" id="MobiDB-lite"/>
    </source>
</evidence>
<organism evidence="9 10">
    <name type="scientific">Amphibalanus amphitrite</name>
    <name type="common">Striped barnacle</name>
    <name type="synonym">Balanus amphitrite</name>
    <dbReference type="NCBI Taxonomy" id="1232801"/>
    <lineage>
        <taxon>Eukaryota</taxon>
        <taxon>Metazoa</taxon>
        <taxon>Ecdysozoa</taxon>
        <taxon>Arthropoda</taxon>
        <taxon>Crustacea</taxon>
        <taxon>Multicrustacea</taxon>
        <taxon>Cirripedia</taxon>
        <taxon>Thoracica</taxon>
        <taxon>Thoracicalcarea</taxon>
        <taxon>Balanomorpha</taxon>
        <taxon>Balanoidea</taxon>
        <taxon>Balanidae</taxon>
        <taxon>Amphibalaninae</taxon>
        <taxon>Amphibalanus</taxon>
    </lineage>
</organism>
<dbReference type="PANTHER" id="PTHR21433:SF0">
    <property type="entry name" value="TRANSMEMBRANE PROTEIN 120 HOMOLOG"/>
    <property type="match status" value="1"/>
</dbReference>
<protein>
    <submittedName>
        <fullName evidence="9">Transmembrane protein 120</fullName>
    </submittedName>
</protein>
<feature type="transmembrane region" description="Helical" evidence="8">
    <location>
        <begin position="136"/>
        <end position="153"/>
    </location>
</feature>
<reference evidence="9 10" key="1">
    <citation type="submission" date="2019-07" db="EMBL/GenBank/DDBJ databases">
        <title>Draft genome assembly of a fouling barnacle, Amphibalanus amphitrite (Darwin, 1854): The first reference genome for Thecostraca.</title>
        <authorList>
            <person name="Kim W."/>
        </authorList>
    </citation>
    <scope>NUCLEOTIDE SEQUENCE [LARGE SCALE GENOMIC DNA]</scope>
    <source>
        <strain evidence="9">SNU_AA5</strain>
        <tissue evidence="9">Soma without cirri and trophi</tissue>
    </source>
</reference>
<dbReference type="GO" id="GO:0016020">
    <property type="term" value="C:membrane"/>
    <property type="evidence" value="ECO:0007669"/>
    <property type="project" value="UniProtKB-SubCell"/>
</dbReference>
<accession>A0A6A4VB93</accession>
<proteinExistence type="inferred from homology"/>
<dbReference type="EMBL" id="VIIS01002179">
    <property type="protein sequence ID" value="KAF0287613.1"/>
    <property type="molecule type" value="Genomic_DNA"/>
</dbReference>
<feature type="transmembrane region" description="Helical" evidence="8">
    <location>
        <begin position="302"/>
        <end position="325"/>
    </location>
</feature>
<keyword evidence="5 8" id="KW-0472">Membrane</keyword>
<dbReference type="OrthoDB" id="2015098at2759"/>
<dbReference type="Proteomes" id="UP000440578">
    <property type="component" value="Unassembled WGS sequence"/>
</dbReference>
<evidence type="ECO:0000256" key="6">
    <source>
        <dbReference type="SAM" id="Coils"/>
    </source>
</evidence>
<dbReference type="PANTHER" id="PTHR21433">
    <property type="entry name" value="TRANSMEMBRANE PROTEIN INDUCED BY TUMOR NECROSIS FACTOR ALPHA"/>
    <property type="match status" value="1"/>
</dbReference>
<comment type="caution">
    <text evidence="9">The sequence shown here is derived from an EMBL/GenBank/DDBJ whole genome shotgun (WGS) entry which is preliminary data.</text>
</comment>
<evidence type="ECO:0000256" key="8">
    <source>
        <dbReference type="SAM" id="Phobius"/>
    </source>
</evidence>
<dbReference type="Pfam" id="PF07851">
    <property type="entry name" value="TMEM120A-B"/>
    <property type="match status" value="1"/>
</dbReference>
<evidence type="ECO:0000256" key="3">
    <source>
        <dbReference type="ARBA" id="ARBA00022692"/>
    </source>
</evidence>
<feature type="region of interest" description="Disordered" evidence="7">
    <location>
        <begin position="358"/>
        <end position="399"/>
    </location>
</feature>
<dbReference type="InterPro" id="IPR012926">
    <property type="entry name" value="TMEM120A/B"/>
</dbReference>
<evidence type="ECO:0000256" key="2">
    <source>
        <dbReference type="ARBA" id="ARBA00009700"/>
    </source>
</evidence>
<dbReference type="AlphaFoldDB" id="A0A6A4VB93"/>
<feature type="coiled-coil region" evidence="6">
    <location>
        <begin position="6"/>
        <end position="40"/>
    </location>
</feature>